<sequence>MPLKFVIACIINLFCFTFLVSAQQTVIKGAIYKRISSVKLTEVLVTNMRTKGVTECDGLGNFSISANVGDTLLFTKRDYTPQKQEATNYGMIVYMQPEVRLNEVRVIGQTKKQELTEIMGDYRKQGTFYNGNPPALSMLVSPLTGIYELFGKTPGRAKRFAAFSKRELEASAVDRRYNKPLVMRVTGVTDSVTVQKFMEYYRPSYEDLKTWNDYDLIQKVKTQYEYFKKNGDKDGLQKLY</sequence>
<feature type="signal peptide" evidence="1">
    <location>
        <begin position="1"/>
        <end position="22"/>
    </location>
</feature>
<evidence type="ECO:0000313" key="3">
    <source>
        <dbReference type="Proteomes" id="UP000293331"/>
    </source>
</evidence>
<evidence type="ECO:0000313" key="2">
    <source>
        <dbReference type="EMBL" id="RYU86884.1"/>
    </source>
</evidence>
<accession>A0A4Q5LJF0</accession>
<comment type="caution">
    <text evidence="2">The sequence shown here is derived from an EMBL/GenBank/DDBJ whole genome shotgun (WGS) entry which is preliminary data.</text>
</comment>
<dbReference type="RefSeq" id="WP_129877914.1">
    <property type="nucleotide sequence ID" value="NZ_SEWG01000008.1"/>
</dbReference>
<dbReference type="OrthoDB" id="789400at2"/>
<evidence type="ECO:0000256" key="1">
    <source>
        <dbReference type="SAM" id="SignalP"/>
    </source>
</evidence>
<dbReference type="AlphaFoldDB" id="A0A4Q5LJF0"/>
<dbReference type="EMBL" id="SEWG01000008">
    <property type="protein sequence ID" value="RYU86884.1"/>
    <property type="molecule type" value="Genomic_DNA"/>
</dbReference>
<dbReference type="Proteomes" id="UP000293331">
    <property type="component" value="Unassembled WGS sequence"/>
</dbReference>
<reference evidence="2 3" key="1">
    <citation type="submission" date="2019-02" db="EMBL/GenBank/DDBJ databases">
        <title>Bacterial novel species Mucilaginibacter sp. 17JY9-4 isolated from soil.</title>
        <authorList>
            <person name="Jung H.-Y."/>
        </authorList>
    </citation>
    <scope>NUCLEOTIDE SEQUENCE [LARGE SCALE GENOMIC DNA]</scope>
    <source>
        <strain evidence="2 3">17JY9-4</strain>
    </source>
</reference>
<proteinExistence type="predicted"/>
<gene>
    <name evidence="2" type="ORF">EWM62_17180</name>
</gene>
<keyword evidence="1" id="KW-0732">Signal</keyword>
<name>A0A4Q5LJF0_9SPHI</name>
<protein>
    <recommendedName>
        <fullName evidence="4">Carboxypeptidase-like regulatory domain-containing protein</fullName>
    </recommendedName>
</protein>
<organism evidence="2 3">
    <name type="scientific">Mucilaginibacter terrigena</name>
    <dbReference type="NCBI Taxonomy" id="2492395"/>
    <lineage>
        <taxon>Bacteria</taxon>
        <taxon>Pseudomonadati</taxon>
        <taxon>Bacteroidota</taxon>
        <taxon>Sphingobacteriia</taxon>
        <taxon>Sphingobacteriales</taxon>
        <taxon>Sphingobacteriaceae</taxon>
        <taxon>Mucilaginibacter</taxon>
    </lineage>
</organism>
<evidence type="ECO:0008006" key="4">
    <source>
        <dbReference type="Google" id="ProtNLM"/>
    </source>
</evidence>
<keyword evidence="3" id="KW-1185">Reference proteome</keyword>
<feature type="chain" id="PRO_5020299477" description="Carboxypeptidase-like regulatory domain-containing protein" evidence="1">
    <location>
        <begin position="23"/>
        <end position="240"/>
    </location>
</feature>